<dbReference type="AlphaFoldDB" id="A0A176WST7"/>
<evidence type="ECO:0000256" key="6">
    <source>
        <dbReference type="ARBA" id="ARBA00023125"/>
    </source>
</evidence>
<evidence type="ECO:0000259" key="10">
    <source>
        <dbReference type="PROSITE" id="PS50162"/>
    </source>
</evidence>
<dbReference type="GO" id="GO:0005657">
    <property type="term" value="C:replication fork"/>
    <property type="evidence" value="ECO:0007669"/>
    <property type="project" value="TreeGrafter"/>
</dbReference>
<evidence type="ECO:0000256" key="2">
    <source>
        <dbReference type="ARBA" id="ARBA00007095"/>
    </source>
</evidence>
<keyword evidence="3" id="KW-0547">Nucleotide-binding</keyword>
<evidence type="ECO:0000256" key="5">
    <source>
        <dbReference type="ARBA" id="ARBA00022840"/>
    </source>
</evidence>
<dbReference type="Pfam" id="PF26169">
    <property type="entry name" value="HHH_XRCC3_RpoA"/>
    <property type="match status" value="1"/>
</dbReference>
<evidence type="ECO:0000256" key="7">
    <source>
        <dbReference type="ARBA" id="ARBA00023172"/>
    </source>
</evidence>
<dbReference type="PIRSF" id="PIRSF005856">
    <property type="entry name" value="Rad51"/>
    <property type="match status" value="1"/>
</dbReference>
<keyword evidence="6" id="KW-0238">DNA-binding</keyword>
<dbReference type="GO" id="GO:0005524">
    <property type="term" value="F:ATP binding"/>
    <property type="evidence" value="ECO:0007669"/>
    <property type="project" value="UniProtKB-KW"/>
</dbReference>
<evidence type="ECO:0000256" key="1">
    <source>
        <dbReference type="ARBA" id="ARBA00004123"/>
    </source>
</evidence>
<evidence type="ECO:0000313" key="12">
    <source>
        <dbReference type="Proteomes" id="UP000077202"/>
    </source>
</evidence>
<dbReference type="EMBL" id="LVLJ01000095">
    <property type="protein sequence ID" value="OAE35671.1"/>
    <property type="molecule type" value="Genomic_DNA"/>
</dbReference>
<dbReference type="GO" id="GO:0140664">
    <property type="term" value="F:ATP-dependent DNA damage sensor activity"/>
    <property type="evidence" value="ECO:0007669"/>
    <property type="project" value="InterPro"/>
</dbReference>
<evidence type="ECO:0000256" key="9">
    <source>
        <dbReference type="ARBA" id="ARBA00023242"/>
    </source>
</evidence>
<name>A0A176WST7_MARPO</name>
<feature type="domain" description="RecA family profile 1" evidence="10">
    <location>
        <begin position="80"/>
        <end position="282"/>
    </location>
</feature>
<dbReference type="GO" id="GO:0000400">
    <property type="term" value="F:four-way junction DNA binding"/>
    <property type="evidence" value="ECO:0007669"/>
    <property type="project" value="TreeGrafter"/>
</dbReference>
<dbReference type="InterPro" id="IPR058766">
    <property type="entry name" value="HHH_XRCC3_RAD51B"/>
</dbReference>
<dbReference type="PANTHER" id="PTHR46456:SF1">
    <property type="entry name" value="DNA REPAIR PROTEIN RAD51 HOMOLOG 2"/>
    <property type="match status" value="1"/>
</dbReference>
<gene>
    <name evidence="11" type="ORF">AXG93_1154s1250</name>
</gene>
<dbReference type="Proteomes" id="UP000077202">
    <property type="component" value="Unassembled WGS sequence"/>
</dbReference>
<dbReference type="PANTHER" id="PTHR46456">
    <property type="entry name" value="DNA REPAIR PROTEIN RAD51 HOMOLOG 2"/>
    <property type="match status" value="1"/>
</dbReference>
<keyword evidence="12" id="KW-1185">Reference proteome</keyword>
<dbReference type="GO" id="GO:0003690">
    <property type="term" value="F:double-stranded DNA binding"/>
    <property type="evidence" value="ECO:0007669"/>
    <property type="project" value="TreeGrafter"/>
</dbReference>
<protein>
    <recommendedName>
        <fullName evidence="10">RecA family profile 1 domain-containing protein</fullName>
    </recommendedName>
</protein>
<keyword evidence="8" id="KW-0234">DNA repair</keyword>
<comment type="subcellular location">
    <subcellularLocation>
        <location evidence="1">Nucleus</location>
    </subcellularLocation>
</comment>
<dbReference type="Gene3D" id="3.40.50.300">
    <property type="entry name" value="P-loop containing nucleotide triphosphate hydrolases"/>
    <property type="match status" value="1"/>
</dbReference>
<dbReference type="PROSITE" id="PS50162">
    <property type="entry name" value="RECA_2"/>
    <property type="match status" value="1"/>
</dbReference>
<dbReference type="InterPro" id="IPR020588">
    <property type="entry name" value="RecA_ATP-bd"/>
</dbReference>
<sequence length="389" mass="42795">MSRKLLRSMNLPGSTANVFSARSLHSAKDVLCKTELELMELLDMPLPVLSSVLARIYDCVCPPYRSVLSLWIERNAKEVAGGHLPTGLRELDHVMCGGVPFGLITEVVGAAGVGKSQMCLMLSVLTAMPRSLGGLDGSVIYIDTEHKFSPGRMMEIAQHKFPDIFRDAEMLQQFLLDDIVHLLVLSIGVSQDLTGLVQLALRVLVLHPSSVNDLMESLRALEKAIIERSARLIVIDSVAALLQSEYGRDRIIERQEMLGQQATILKFLAEAFRIPVLVTNQVRTKSDNQWSGPASANAPHDAHNRAIPIDFGEGGLEQHLTAALGTKWAHSVNVRLVLECTVSGHYLIKIVKSPMSPSVSFPYRLTQGGLELDTDSRPSGHIKKEETFY</sequence>
<dbReference type="GO" id="GO:0033063">
    <property type="term" value="C:Rad51B-Rad51C-Rad51D-XRCC2 complex"/>
    <property type="evidence" value="ECO:0007669"/>
    <property type="project" value="InterPro"/>
</dbReference>
<dbReference type="InterPro" id="IPR027417">
    <property type="entry name" value="P-loop_NTPase"/>
</dbReference>
<organism evidence="11 12">
    <name type="scientific">Marchantia polymorpha subsp. ruderalis</name>
    <dbReference type="NCBI Taxonomy" id="1480154"/>
    <lineage>
        <taxon>Eukaryota</taxon>
        <taxon>Viridiplantae</taxon>
        <taxon>Streptophyta</taxon>
        <taxon>Embryophyta</taxon>
        <taxon>Marchantiophyta</taxon>
        <taxon>Marchantiopsida</taxon>
        <taxon>Marchantiidae</taxon>
        <taxon>Marchantiales</taxon>
        <taxon>Marchantiaceae</taxon>
        <taxon>Marchantia</taxon>
    </lineage>
</organism>
<dbReference type="SUPFAM" id="SSF52540">
    <property type="entry name" value="P-loop containing nucleoside triphosphate hydrolases"/>
    <property type="match status" value="1"/>
</dbReference>
<comment type="caution">
    <text evidence="11">The sequence shown here is derived from an EMBL/GenBank/DDBJ whole genome shotgun (WGS) entry which is preliminary data.</text>
</comment>
<dbReference type="Pfam" id="PF08423">
    <property type="entry name" value="Rad51"/>
    <property type="match status" value="2"/>
</dbReference>
<dbReference type="GO" id="GO:0003697">
    <property type="term" value="F:single-stranded DNA binding"/>
    <property type="evidence" value="ECO:0007669"/>
    <property type="project" value="TreeGrafter"/>
</dbReference>
<dbReference type="GO" id="GO:0000724">
    <property type="term" value="P:double-strand break repair via homologous recombination"/>
    <property type="evidence" value="ECO:0007669"/>
    <property type="project" value="InterPro"/>
</dbReference>
<keyword evidence="9" id="KW-0539">Nucleus</keyword>
<keyword evidence="5" id="KW-0067">ATP-binding</keyword>
<evidence type="ECO:0000256" key="3">
    <source>
        <dbReference type="ARBA" id="ARBA00022741"/>
    </source>
</evidence>
<proteinExistence type="inferred from homology"/>
<dbReference type="InterPro" id="IPR016467">
    <property type="entry name" value="DNA_recomb/repair_RecA-like"/>
</dbReference>
<evidence type="ECO:0000256" key="8">
    <source>
        <dbReference type="ARBA" id="ARBA00023204"/>
    </source>
</evidence>
<keyword evidence="7" id="KW-0233">DNA recombination</keyword>
<keyword evidence="4" id="KW-0227">DNA damage</keyword>
<evidence type="ECO:0000313" key="11">
    <source>
        <dbReference type="EMBL" id="OAE35671.1"/>
    </source>
</evidence>
<accession>A0A176WST7</accession>
<dbReference type="InterPro" id="IPR013632">
    <property type="entry name" value="Rad51_C"/>
</dbReference>
<dbReference type="InterPro" id="IPR030548">
    <property type="entry name" value="RAD51B"/>
</dbReference>
<evidence type="ECO:0000256" key="4">
    <source>
        <dbReference type="ARBA" id="ARBA00022763"/>
    </source>
</evidence>
<reference evidence="11" key="1">
    <citation type="submission" date="2016-03" db="EMBL/GenBank/DDBJ databases">
        <title>Mechanisms controlling the formation of the plant cell surface in tip-growing cells are functionally conserved among land plants.</title>
        <authorList>
            <person name="Honkanen S."/>
            <person name="Jones V.A."/>
            <person name="Morieri G."/>
            <person name="Champion C."/>
            <person name="Hetherington A.J."/>
            <person name="Kelly S."/>
            <person name="Saint-Marcoux D."/>
            <person name="Proust H."/>
            <person name="Prescott H."/>
            <person name="Dolan L."/>
        </authorList>
    </citation>
    <scope>NUCLEOTIDE SEQUENCE [LARGE SCALE GENOMIC DNA]</scope>
    <source>
        <tissue evidence="11">Whole gametophyte</tissue>
    </source>
</reference>
<comment type="similarity">
    <text evidence="2">Belongs to the RecA family. RAD51 subfamily.</text>
</comment>